<dbReference type="InterPro" id="IPR045247">
    <property type="entry name" value="Oye-like"/>
</dbReference>
<name>A0A7W8MSL0_9BACT</name>
<dbReference type="Pfam" id="PF00724">
    <property type="entry name" value="Oxidored_FMN"/>
    <property type="match status" value="1"/>
</dbReference>
<dbReference type="SUPFAM" id="SSF51395">
    <property type="entry name" value="FMN-linked oxidoreductases"/>
    <property type="match status" value="1"/>
</dbReference>
<feature type="domain" description="NADH:flavin oxidoreductase/NADH oxidase N-terminal" evidence="2">
    <location>
        <begin position="61"/>
        <end position="158"/>
    </location>
</feature>
<dbReference type="GO" id="GO:0005829">
    <property type="term" value="C:cytosol"/>
    <property type="evidence" value="ECO:0007669"/>
    <property type="project" value="TreeGrafter"/>
</dbReference>
<dbReference type="GO" id="GO:0016491">
    <property type="term" value="F:oxidoreductase activity"/>
    <property type="evidence" value="ECO:0007669"/>
    <property type="project" value="InterPro"/>
</dbReference>
<dbReference type="Proteomes" id="UP000568106">
    <property type="component" value="Unassembled WGS sequence"/>
</dbReference>
<organism evidence="3 4">
    <name type="scientific">Tunturiibacter empetritectus</name>
    <dbReference type="NCBI Taxonomy" id="3069691"/>
    <lineage>
        <taxon>Bacteria</taxon>
        <taxon>Pseudomonadati</taxon>
        <taxon>Acidobacteriota</taxon>
        <taxon>Terriglobia</taxon>
        <taxon>Terriglobales</taxon>
        <taxon>Acidobacteriaceae</taxon>
        <taxon>Tunturiibacter</taxon>
    </lineage>
</organism>
<dbReference type="EMBL" id="JACHDY010000003">
    <property type="protein sequence ID" value="MBB5317965.1"/>
    <property type="molecule type" value="Genomic_DNA"/>
</dbReference>
<feature type="region of interest" description="Disordered" evidence="1">
    <location>
        <begin position="23"/>
        <end position="65"/>
    </location>
</feature>
<comment type="caution">
    <text evidence="3">The sequence shown here is derived from an EMBL/GenBank/DDBJ whole genome shotgun (WGS) entry which is preliminary data.</text>
</comment>
<dbReference type="PANTHER" id="PTHR22893:SF91">
    <property type="entry name" value="NADPH DEHYDROGENASE 2-RELATED"/>
    <property type="match status" value="1"/>
</dbReference>
<gene>
    <name evidence="3" type="ORF">HDF09_002651</name>
</gene>
<accession>A0A7W8MSL0</accession>
<feature type="compositionally biased region" description="Basic and acidic residues" evidence="1">
    <location>
        <begin position="38"/>
        <end position="48"/>
    </location>
</feature>
<dbReference type="PANTHER" id="PTHR22893">
    <property type="entry name" value="NADH OXIDOREDUCTASE-RELATED"/>
    <property type="match status" value="1"/>
</dbReference>
<dbReference type="GO" id="GO:0010181">
    <property type="term" value="F:FMN binding"/>
    <property type="evidence" value="ECO:0007669"/>
    <property type="project" value="InterPro"/>
</dbReference>
<dbReference type="AlphaFoldDB" id="A0A7W8MSL0"/>
<proteinExistence type="predicted"/>
<evidence type="ECO:0000259" key="2">
    <source>
        <dbReference type="Pfam" id="PF00724"/>
    </source>
</evidence>
<reference evidence="3" key="1">
    <citation type="submission" date="2020-08" db="EMBL/GenBank/DDBJ databases">
        <title>Genomic Encyclopedia of Type Strains, Phase IV (KMG-V): Genome sequencing to study the core and pangenomes of soil and plant-associated prokaryotes.</title>
        <authorList>
            <person name="Whitman W."/>
        </authorList>
    </citation>
    <scope>NUCLEOTIDE SEQUENCE [LARGE SCALE GENOMIC DNA]</scope>
    <source>
        <strain evidence="3">M8UP27</strain>
    </source>
</reference>
<protein>
    <submittedName>
        <fullName evidence="3">2,4-dienoyl-CoA reductase-like NADH-dependent reductase (Old Yellow Enzyme family)</fullName>
    </submittedName>
</protein>
<evidence type="ECO:0000256" key="1">
    <source>
        <dbReference type="SAM" id="MobiDB-lite"/>
    </source>
</evidence>
<keyword evidence="4" id="KW-1185">Reference proteome</keyword>
<sequence>MATRYGCRPCSRRPHHCTTLAHRGDLTSRTTGRRAARLRIERRSRPDLGDADGTEADRNTRPLTKQEIQADFARAARNALDAGFDGVQILANYLYLISRFLNATTNLRKDEYGGSLESRLRFLFEIVESVMGEVEAQQVGVKISPMHEGGASGQRRDPASHRIRNSEAYAALVLETTTCEAPGEAVV</sequence>
<dbReference type="Gene3D" id="3.20.20.70">
    <property type="entry name" value="Aldolase class I"/>
    <property type="match status" value="1"/>
</dbReference>
<evidence type="ECO:0000313" key="4">
    <source>
        <dbReference type="Proteomes" id="UP000568106"/>
    </source>
</evidence>
<evidence type="ECO:0000313" key="3">
    <source>
        <dbReference type="EMBL" id="MBB5317965.1"/>
    </source>
</evidence>
<dbReference type="InterPro" id="IPR013785">
    <property type="entry name" value="Aldolase_TIM"/>
</dbReference>
<dbReference type="InterPro" id="IPR001155">
    <property type="entry name" value="OxRdtase_FMN_N"/>
</dbReference>